<dbReference type="AlphaFoldDB" id="A0A1N7CMZ6"/>
<dbReference type="RefSeq" id="WP_175609702.1">
    <property type="nucleotide sequence ID" value="NZ_FTNO01000003.1"/>
</dbReference>
<keyword evidence="2" id="KW-1185">Reference proteome</keyword>
<sequence>MLEDIEVLVLDLLAFGSLLTDVDELRILFRALDLVRSSVKLLARDIDGVVSDRRHGHMVCPPFPLISGVV</sequence>
<evidence type="ECO:0000313" key="2">
    <source>
        <dbReference type="Proteomes" id="UP000186914"/>
    </source>
</evidence>
<proteinExistence type="predicted"/>
<reference evidence="2" key="1">
    <citation type="submission" date="2017-01" db="EMBL/GenBank/DDBJ databases">
        <authorList>
            <person name="Varghese N."/>
            <person name="Submissions S."/>
        </authorList>
    </citation>
    <scope>NUCLEOTIDE SEQUENCE [LARGE SCALE GENOMIC DNA]</scope>
    <source>
        <strain evidence="2">CGMCC 1.7737</strain>
    </source>
</reference>
<dbReference type="EMBL" id="FTNO01000003">
    <property type="protein sequence ID" value="SIR65009.1"/>
    <property type="molecule type" value="Genomic_DNA"/>
</dbReference>
<protein>
    <submittedName>
        <fullName evidence="1">Uncharacterized protein</fullName>
    </submittedName>
</protein>
<accession>A0A1N7CMZ6</accession>
<gene>
    <name evidence="1" type="ORF">SAMN05421858_3120</name>
</gene>
<evidence type="ECO:0000313" key="1">
    <source>
        <dbReference type="EMBL" id="SIR65009.1"/>
    </source>
</evidence>
<organism evidence="1 2">
    <name type="scientific">Haladaptatus litoreus</name>
    <dbReference type="NCBI Taxonomy" id="553468"/>
    <lineage>
        <taxon>Archaea</taxon>
        <taxon>Methanobacteriati</taxon>
        <taxon>Methanobacteriota</taxon>
        <taxon>Stenosarchaea group</taxon>
        <taxon>Halobacteria</taxon>
        <taxon>Halobacteriales</taxon>
        <taxon>Haladaptataceae</taxon>
        <taxon>Haladaptatus</taxon>
    </lineage>
</organism>
<name>A0A1N7CMZ6_9EURY</name>
<dbReference type="Proteomes" id="UP000186914">
    <property type="component" value="Unassembled WGS sequence"/>
</dbReference>